<evidence type="ECO:0000313" key="4">
    <source>
        <dbReference type="Proteomes" id="UP000077829"/>
    </source>
</evidence>
<proteinExistence type="predicted"/>
<dbReference type="PATRIC" id="fig|219572.3.peg.6113"/>
<dbReference type="CDD" id="cd00060">
    <property type="entry name" value="FHA"/>
    <property type="match status" value="1"/>
</dbReference>
<dbReference type="Gene3D" id="2.60.200.20">
    <property type="match status" value="1"/>
</dbReference>
<accession>A0A172Z9U6</accession>
<feature type="domain" description="YscD-like Bon-like" evidence="2">
    <location>
        <begin position="192"/>
        <end position="254"/>
    </location>
</feature>
<dbReference type="Proteomes" id="UP000077829">
    <property type="component" value="Plasmid pP27494_1"/>
</dbReference>
<dbReference type="SUPFAM" id="SSF49879">
    <property type="entry name" value="SMAD/FHA domain"/>
    <property type="match status" value="1"/>
</dbReference>
<keyword evidence="3" id="KW-0614">Plasmid</keyword>
<feature type="domain" description="YscD cytoplasmic" evidence="1">
    <location>
        <begin position="5"/>
        <end position="94"/>
    </location>
</feature>
<protein>
    <submittedName>
        <fullName evidence="3">Type III secretion protein</fullName>
    </submittedName>
</protein>
<evidence type="ECO:0000259" key="1">
    <source>
        <dbReference type="Pfam" id="PF16697"/>
    </source>
</evidence>
<dbReference type="Pfam" id="PF21934">
    <property type="entry name" value="Yop-YscD_ppl_3rd"/>
    <property type="match status" value="1"/>
</dbReference>
<evidence type="ECO:0000259" key="2">
    <source>
        <dbReference type="Pfam" id="PF21934"/>
    </source>
</evidence>
<name>A0A172Z9U6_9PSED</name>
<gene>
    <name evidence="3" type="ORF">A7J50_5958</name>
</gene>
<dbReference type="KEGG" id="panr:A7J50_5958"/>
<dbReference type="Pfam" id="PF16697">
    <property type="entry name" value="Yop-YscD_cpl"/>
    <property type="match status" value="1"/>
</dbReference>
<sequence length="314" mass="33613">MFELRVLNGLHQGAALPLIGEQWLIGAHADHDLALYDPGIAALHCRLSRTEAGWKLDAEQSLINDAEGHALATTVLTPNQTFVLGNVWLCLAPAKEAWPQVPMLVAPTQPPVHEPIAAPRPLPPPRVSRLKLACGVLAGLVVGAAGASWGLSRTVGVPAPAAVAQQSPPAAASAKPAQAPVSEKISLTSRDEVRRRLSTLLSDRLLTEVSVEDSDDGLVLQGHLKDDALPIYTRMLKGFNERFASGVPVLDKVTAVGTGLPFAIVQIISGSNAHLVTADGHRMYLGDQLKGLRLARLDEQHIEFDGDQHIEMHW</sequence>
<dbReference type="AlphaFoldDB" id="A0A172Z9U6"/>
<geneLocation type="plasmid" evidence="4">
    <name>pp27494_1</name>
</geneLocation>
<dbReference type="InterPro" id="IPR053946">
    <property type="entry name" value="YscD_ppl_3rd"/>
</dbReference>
<reference evidence="3 4" key="1">
    <citation type="submission" date="2016-05" db="EMBL/GenBank/DDBJ databases">
        <title>Complete genome sequence of Pseudomonas antarctica PAMC 27494.</title>
        <authorList>
            <person name="Lee J."/>
        </authorList>
    </citation>
    <scope>NUCLEOTIDE SEQUENCE [LARGE SCALE GENOMIC DNA]</scope>
    <source>
        <strain evidence="3 4">PAMC 27494</strain>
        <plasmid evidence="4">Plasmid pp27494_1</plasmid>
    </source>
</reference>
<dbReference type="RefSeq" id="WP_064455096.1">
    <property type="nucleotide sequence ID" value="NZ_CP015601.1"/>
</dbReference>
<dbReference type="EMBL" id="CP015601">
    <property type="protein sequence ID" value="ANF89274.1"/>
    <property type="molecule type" value="Genomic_DNA"/>
</dbReference>
<dbReference type="InterPro" id="IPR008984">
    <property type="entry name" value="SMAD_FHA_dom_sf"/>
</dbReference>
<organism evidence="3 4">
    <name type="scientific">Pseudomonas antarctica</name>
    <dbReference type="NCBI Taxonomy" id="219572"/>
    <lineage>
        <taxon>Bacteria</taxon>
        <taxon>Pseudomonadati</taxon>
        <taxon>Pseudomonadota</taxon>
        <taxon>Gammaproteobacteria</taxon>
        <taxon>Pseudomonadales</taxon>
        <taxon>Pseudomonadaceae</taxon>
        <taxon>Pseudomonas</taxon>
    </lineage>
</organism>
<dbReference type="InterPro" id="IPR032030">
    <property type="entry name" value="YscD_cytoplasmic_dom"/>
</dbReference>
<evidence type="ECO:0000313" key="3">
    <source>
        <dbReference type="EMBL" id="ANF89274.1"/>
    </source>
</evidence>